<protein>
    <submittedName>
        <fullName evidence="10">Membrane protein</fullName>
    </submittedName>
</protein>
<accession>A0A918U9R9</accession>
<evidence type="ECO:0000256" key="2">
    <source>
        <dbReference type="ARBA" id="ARBA00022475"/>
    </source>
</evidence>
<keyword evidence="4 7" id="KW-1133">Transmembrane helix</keyword>
<keyword evidence="3 7" id="KW-0812">Transmembrane</keyword>
<dbReference type="PANTHER" id="PTHR30509:SF9">
    <property type="entry name" value="MULTIDRUG RESISTANCE PROTEIN MDTO"/>
    <property type="match status" value="1"/>
</dbReference>
<feature type="transmembrane region" description="Helical" evidence="7">
    <location>
        <begin position="452"/>
        <end position="478"/>
    </location>
</feature>
<organism evidence="10 11">
    <name type="scientific">Paludibacterium paludis</name>
    <dbReference type="NCBI Taxonomy" id="1225769"/>
    <lineage>
        <taxon>Bacteria</taxon>
        <taxon>Pseudomonadati</taxon>
        <taxon>Pseudomonadota</taxon>
        <taxon>Betaproteobacteria</taxon>
        <taxon>Neisseriales</taxon>
        <taxon>Chromobacteriaceae</taxon>
        <taxon>Paludibacterium</taxon>
    </lineage>
</organism>
<name>A0A918U9R9_9NEIS</name>
<dbReference type="AlphaFoldDB" id="A0A918U9R9"/>
<reference evidence="10" key="1">
    <citation type="journal article" date="2014" name="Int. J. Syst. Evol. Microbiol.">
        <title>Complete genome sequence of Corynebacterium casei LMG S-19264T (=DSM 44701T), isolated from a smear-ripened cheese.</title>
        <authorList>
            <consortium name="US DOE Joint Genome Institute (JGI-PGF)"/>
            <person name="Walter F."/>
            <person name="Albersmeier A."/>
            <person name="Kalinowski J."/>
            <person name="Ruckert C."/>
        </authorList>
    </citation>
    <scope>NUCLEOTIDE SEQUENCE</scope>
    <source>
        <strain evidence="10">KCTC 32182</strain>
    </source>
</reference>
<dbReference type="Pfam" id="PF13515">
    <property type="entry name" value="FUSC_2"/>
    <property type="match status" value="1"/>
</dbReference>
<keyword evidence="11" id="KW-1185">Reference proteome</keyword>
<dbReference type="GO" id="GO:0005886">
    <property type="term" value="C:plasma membrane"/>
    <property type="evidence" value="ECO:0007669"/>
    <property type="project" value="UniProtKB-SubCell"/>
</dbReference>
<keyword evidence="5 7" id="KW-0472">Membrane</keyword>
<evidence type="ECO:0000256" key="3">
    <source>
        <dbReference type="ARBA" id="ARBA00022692"/>
    </source>
</evidence>
<comment type="similarity">
    <text evidence="6">Belongs to the YccS/YhfK family.</text>
</comment>
<feature type="transmembrane region" description="Helical" evidence="7">
    <location>
        <begin position="26"/>
        <end position="55"/>
    </location>
</feature>
<dbReference type="Proteomes" id="UP000645257">
    <property type="component" value="Unassembled WGS sequence"/>
</dbReference>
<dbReference type="PANTHER" id="PTHR30509">
    <property type="entry name" value="P-HYDROXYBENZOIC ACID EFFLUX PUMP SUBUNIT-RELATED"/>
    <property type="match status" value="1"/>
</dbReference>
<dbReference type="RefSeq" id="WP_189533515.1">
    <property type="nucleotide sequence ID" value="NZ_BMYX01000009.1"/>
</dbReference>
<evidence type="ECO:0000256" key="7">
    <source>
        <dbReference type="SAM" id="Phobius"/>
    </source>
</evidence>
<evidence type="ECO:0000259" key="8">
    <source>
        <dbReference type="Pfam" id="PF12805"/>
    </source>
</evidence>
<comment type="caution">
    <text evidence="10">The sequence shown here is derived from an EMBL/GenBank/DDBJ whole genome shotgun (WGS) entry which is preliminary data.</text>
</comment>
<feature type="domain" description="Integral membrane protein YccS N-terminal" evidence="8">
    <location>
        <begin position="70"/>
        <end position="345"/>
    </location>
</feature>
<feature type="transmembrane region" description="Helical" evidence="7">
    <location>
        <begin position="520"/>
        <end position="540"/>
    </location>
</feature>
<feature type="transmembrane region" description="Helical" evidence="7">
    <location>
        <begin position="67"/>
        <end position="86"/>
    </location>
</feature>
<evidence type="ECO:0000313" key="11">
    <source>
        <dbReference type="Proteomes" id="UP000645257"/>
    </source>
</evidence>
<feature type="transmembrane region" description="Helical" evidence="7">
    <location>
        <begin position="117"/>
        <end position="133"/>
    </location>
</feature>
<feature type="transmembrane region" description="Helical" evidence="7">
    <location>
        <begin position="92"/>
        <end position="110"/>
    </location>
</feature>
<sequence>MPSLQDLRRYLLSQHSFSSLRMTLGIVLPASLLIFGFGMSLTGLACSVGALCVALIDTQPSGLGIKLRELAVGTLAVMATASLTTLAQGQPVLLWVIVPLVSFLGAFAMVFGPRASVLGLNAVLVMILALTLHDTAPHAIAPYLGGLLTGCLGYAVISLLFAHFLQHPTHRRALGECLFNTAGYLTARSRCYDPEIPLEQCYQALLERQIAVQEAQQMVRDLLLNDLFGRNPSTLDPERVRQFNLFVDVVDLHDMVLSAQTDFETLREQFDGNDSLIFLRDLLEKNAHEVERIAEAVVLNRPLRPYHNTRAELTALAFELSAASASGLEAQNPAAFLALKTSLDRAEQVKRMVDKLHADLLSTSNTTPLRMSAVVSRFRPRHTLWQRPKRWLAGQALRYALRFTLAMSVALAVTRSFPDDHGNWILLTVMVALRPGFGQSRERGMLRIKGTLAGCAAAVLFLMAAPSVIAQFALMLAALLVSLSLMQRNYLVSVFFTSIEVVLFYHLLVPADWHLAYTRLLDTGIGAVIALGAAYLFPFWENRLIRPQLAALLASFRDYFSATGALTPDGELDYRLARRETLLALGTLSATHARMMLEPESRRMLPGDTRRLLLISQQLASETAALAHWLKQSEAHREAALDALGRADRLLALTEVPVLDNEPQAPLCSPIADPAVANLPHTAYSVMRVARRIRYPQTFDVTR</sequence>
<evidence type="ECO:0000256" key="1">
    <source>
        <dbReference type="ARBA" id="ARBA00004651"/>
    </source>
</evidence>
<evidence type="ECO:0000256" key="6">
    <source>
        <dbReference type="ARBA" id="ARBA00043993"/>
    </source>
</evidence>
<reference evidence="10" key="2">
    <citation type="submission" date="2020-09" db="EMBL/GenBank/DDBJ databases">
        <authorList>
            <person name="Sun Q."/>
            <person name="Kim S."/>
        </authorList>
    </citation>
    <scope>NUCLEOTIDE SEQUENCE</scope>
    <source>
        <strain evidence="10">KCTC 32182</strain>
    </source>
</reference>
<gene>
    <name evidence="10" type="ORF">GCM10011289_18160</name>
</gene>
<feature type="domain" description="Integral membrane bound transporter" evidence="9">
    <location>
        <begin position="410"/>
        <end position="531"/>
    </location>
</feature>
<dbReference type="InterPro" id="IPR049453">
    <property type="entry name" value="Memb_transporter_dom"/>
</dbReference>
<dbReference type="EMBL" id="BMYX01000009">
    <property type="protein sequence ID" value="GGY15323.1"/>
    <property type="molecule type" value="Genomic_DNA"/>
</dbReference>
<feature type="transmembrane region" description="Helical" evidence="7">
    <location>
        <begin position="490"/>
        <end position="508"/>
    </location>
</feature>
<evidence type="ECO:0000259" key="9">
    <source>
        <dbReference type="Pfam" id="PF13515"/>
    </source>
</evidence>
<dbReference type="Pfam" id="PF12805">
    <property type="entry name" value="FUSC-like"/>
    <property type="match status" value="1"/>
</dbReference>
<evidence type="ECO:0000256" key="5">
    <source>
        <dbReference type="ARBA" id="ARBA00023136"/>
    </source>
</evidence>
<dbReference type="InterPro" id="IPR032692">
    <property type="entry name" value="YccS_N"/>
</dbReference>
<comment type="subcellular location">
    <subcellularLocation>
        <location evidence="1">Cell membrane</location>
        <topology evidence="1">Multi-pass membrane protein</topology>
    </subcellularLocation>
</comment>
<proteinExistence type="inferred from homology"/>
<feature type="transmembrane region" description="Helical" evidence="7">
    <location>
        <begin position="139"/>
        <end position="162"/>
    </location>
</feature>
<evidence type="ECO:0000313" key="10">
    <source>
        <dbReference type="EMBL" id="GGY15323.1"/>
    </source>
</evidence>
<evidence type="ECO:0000256" key="4">
    <source>
        <dbReference type="ARBA" id="ARBA00022989"/>
    </source>
</evidence>
<keyword evidence="2" id="KW-1003">Cell membrane</keyword>